<dbReference type="InterPro" id="IPR013149">
    <property type="entry name" value="ADH-like_C"/>
</dbReference>
<proteinExistence type="predicted"/>
<dbReference type="Gene3D" id="3.90.180.10">
    <property type="entry name" value="Medium-chain alcohol dehydrogenases, catalytic domain"/>
    <property type="match status" value="1"/>
</dbReference>
<dbReference type="InterPro" id="IPR013154">
    <property type="entry name" value="ADH-like_N"/>
</dbReference>
<dbReference type="PANTHER" id="PTHR45033">
    <property type="match status" value="1"/>
</dbReference>
<dbReference type="CDD" id="cd05188">
    <property type="entry name" value="MDR"/>
    <property type="match status" value="1"/>
</dbReference>
<accession>A0A438NGE6</accession>
<dbReference type="InterPro" id="IPR020843">
    <property type="entry name" value="ER"/>
</dbReference>
<dbReference type="InterPro" id="IPR036291">
    <property type="entry name" value="NAD(P)-bd_dom_sf"/>
</dbReference>
<dbReference type="EMBL" id="NAJM01000003">
    <property type="protein sequence ID" value="RVX74800.1"/>
    <property type="molecule type" value="Genomic_DNA"/>
</dbReference>
<feature type="domain" description="Enoyl reductase (ER)" evidence="1">
    <location>
        <begin position="16"/>
        <end position="352"/>
    </location>
</feature>
<gene>
    <name evidence="2" type="ORF">B0A52_01077</name>
</gene>
<organism evidence="2 3">
    <name type="scientific">Exophiala mesophila</name>
    <name type="common">Black yeast-like fungus</name>
    <dbReference type="NCBI Taxonomy" id="212818"/>
    <lineage>
        <taxon>Eukaryota</taxon>
        <taxon>Fungi</taxon>
        <taxon>Dikarya</taxon>
        <taxon>Ascomycota</taxon>
        <taxon>Pezizomycotina</taxon>
        <taxon>Eurotiomycetes</taxon>
        <taxon>Chaetothyriomycetidae</taxon>
        <taxon>Chaetothyriales</taxon>
        <taxon>Herpotrichiellaceae</taxon>
        <taxon>Exophiala</taxon>
    </lineage>
</organism>
<name>A0A438NGE6_EXOME</name>
<dbReference type="Pfam" id="PF08240">
    <property type="entry name" value="ADH_N"/>
    <property type="match status" value="1"/>
</dbReference>
<dbReference type="InterPro" id="IPR052711">
    <property type="entry name" value="Zinc_ADH-like"/>
</dbReference>
<dbReference type="SUPFAM" id="SSF50129">
    <property type="entry name" value="GroES-like"/>
    <property type="match status" value="1"/>
</dbReference>
<evidence type="ECO:0000259" key="1">
    <source>
        <dbReference type="SMART" id="SM00829"/>
    </source>
</evidence>
<dbReference type="AlphaFoldDB" id="A0A438NGE6"/>
<dbReference type="VEuPathDB" id="FungiDB:PV10_00586"/>
<evidence type="ECO:0000313" key="3">
    <source>
        <dbReference type="Proteomes" id="UP000288859"/>
    </source>
</evidence>
<dbReference type="Gene3D" id="3.40.50.720">
    <property type="entry name" value="NAD(P)-binding Rossmann-like Domain"/>
    <property type="match status" value="1"/>
</dbReference>
<protein>
    <recommendedName>
        <fullName evidence="1">Enoyl reductase (ER) domain-containing protein</fullName>
    </recommendedName>
</protein>
<dbReference type="OrthoDB" id="449487at2759"/>
<dbReference type="SMART" id="SM00829">
    <property type="entry name" value="PKS_ER"/>
    <property type="match status" value="1"/>
</dbReference>
<dbReference type="FunFam" id="3.40.50.720:FF:000481">
    <property type="entry name" value="Alcohol dehydrogenase, variant"/>
    <property type="match status" value="1"/>
</dbReference>
<dbReference type="Proteomes" id="UP000288859">
    <property type="component" value="Unassembled WGS sequence"/>
</dbReference>
<sequence>MESKALVMRHIPGKKGEVYYPIEVATLKVPKPQGTQLLVRISAAALNHRDLFLRHDLYPKPQFGMAMGSDGVGVVVDMGPQASGLWMRQRVVINPGQGWVSHPEAPESPEGYLTLGASPAGTGTLQQYMLVDEADVASAPEHLSDAEAAAIPAAGLTAWRGLMARSQNAVPGRNILVPGIGGGVALYVLRFAVALGCRVYVTSSSSEKLRRAKELGAAGGVLYTELDWESKLLALLPAERKSFDAIIDGAGGEIVKSGVKLLRNNGVIVSYGMTVSPTMPYTMKALVRNIQLVGTTMGSRKEFHDMMQFIRTHKIHSNVSTVVQGLTVEKADELEELFRILAKGSQFGKLVVQIWQDGRESRL</sequence>
<reference evidence="2 3" key="1">
    <citation type="submission" date="2017-03" db="EMBL/GenBank/DDBJ databases">
        <title>Genomes of endolithic fungi from Antarctica.</title>
        <authorList>
            <person name="Coleine C."/>
            <person name="Masonjones S."/>
            <person name="Stajich J.E."/>
        </authorList>
    </citation>
    <scope>NUCLEOTIDE SEQUENCE [LARGE SCALE GENOMIC DNA]</scope>
    <source>
        <strain evidence="2 3">CCFEE 6314</strain>
    </source>
</reference>
<dbReference type="Pfam" id="PF00107">
    <property type="entry name" value="ADH_zinc_N"/>
    <property type="match status" value="1"/>
</dbReference>
<dbReference type="InterPro" id="IPR011032">
    <property type="entry name" value="GroES-like_sf"/>
</dbReference>
<dbReference type="PANTHER" id="PTHR45033:SF3">
    <property type="entry name" value="DEHYDROGENASE, PUTATIVE (AFU_ORTHOLOGUE AFUA_2G13270)-RELATED"/>
    <property type="match status" value="1"/>
</dbReference>
<comment type="caution">
    <text evidence="2">The sequence shown here is derived from an EMBL/GenBank/DDBJ whole genome shotgun (WGS) entry which is preliminary data.</text>
</comment>
<dbReference type="GO" id="GO:0016491">
    <property type="term" value="F:oxidoreductase activity"/>
    <property type="evidence" value="ECO:0007669"/>
    <property type="project" value="InterPro"/>
</dbReference>
<dbReference type="SUPFAM" id="SSF51735">
    <property type="entry name" value="NAD(P)-binding Rossmann-fold domains"/>
    <property type="match status" value="1"/>
</dbReference>
<evidence type="ECO:0000313" key="2">
    <source>
        <dbReference type="EMBL" id="RVX74800.1"/>
    </source>
</evidence>